<keyword evidence="6" id="KW-0732">Signal</keyword>
<proteinExistence type="predicted"/>
<evidence type="ECO:0000256" key="2">
    <source>
        <dbReference type="ARBA" id="ARBA00022723"/>
    </source>
</evidence>
<dbReference type="InterPro" id="IPR036909">
    <property type="entry name" value="Cyt_c-like_dom_sf"/>
</dbReference>
<dbReference type="SUPFAM" id="SSF46626">
    <property type="entry name" value="Cytochrome c"/>
    <property type="match status" value="1"/>
</dbReference>
<dbReference type="AlphaFoldDB" id="A0A5B9DRC8"/>
<feature type="region of interest" description="Disordered" evidence="5">
    <location>
        <begin position="166"/>
        <end position="190"/>
    </location>
</feature>
<name>A0A5B9DRC8_9HYPH</name>
<evidence type="ECO:0000256" key="6">
    <source>
        <dbReference type="SAM" id="SignalP"/>
    </source>
</evidence>
<evidence type="ECO:0000313" key="9">
    <source>
        <dbReference type="Proteomes" id="UP000321062"/>
    </source>
</evidence>
<keyword evidence="3 4" id="KW-0408">Iron</keyword>
<feature type="domain" description="Cytochrome c" evidence="7">
    <location>
        <begin position="35"/>
        <end position="111"/>
    </location>
</feature>
<keyword evidence="9" id="KW-1185">Reference proteome</keyword>
<organism evidence="8 9">
    <name type="scientific">Paradevosia tibetensis</name>
    <dbReference type="NCBI Taxonomy" id="1447062"/>
    <lineage>
        <taxon>Bacteria</taxon>
        <taxon>Pseudomonadati</taxon>
        <taxon>Pseudomonadota</taxon>
        <taxon>Alphaproteobacteria</taxon>
        <taxon>Hyphomicrobiales</taxon>
        <taxon>Devosiaceae</taxon>
        <taxon>Paradevosia</taxon>
    </lineage>
</organism>
<feature type="chain" id="PRO_5022947350" evidence="6">
    <location>
        <begin position="28"/>
        <end position="190"/>
    </location>
</feature>
<dbReference type="OrthoDB" id="9779283at2"/>
<accession>A0A5B9DRC8</accession>
<evidence type="ECO:0000256" key="5">
    <source>
        <dbReference type="SAM" id="MobiDB-lite"/>
    </source>
</evidence>
<evidence type="ECO:0000256" key="1">
    <source>
        <dbReference type="ARBA" id="ARBA00022617"/>
    </source>
</evidence>
<feature type="signal peptide" evidence="6">
    <location>
        <begin position="1"/>
        <end position="27"/>
    </location>
</feature>
<dbReference type="Gene3D" id="1.10.760.10">
    <property type="entry name" value="Cytochrome c-like domain"/>
    <property type="match status" value="1"/>
</dbReference>
<dbReference type="PROSITE" id="PS51007">
    <property type="entry name" value="CYTC"/>
    <property type="match status" value="1"/>
</dbReference>
<dbReference type="InterPro" id="IPR009056">
    <property type="entry name" value="Cyt_c-like_dom"/>
</dbReference>
<keyword evidence="1 4" id="KW-0349">Heme</keyword>
<evidence type="ECO:0000256" key="3">
    <source>
        <dbReference type="ARBA" id="ARBA00023004"/>
    </source>
</evidence>
<dbReference type="GO" id="GO:0046872">
    <property type="term" value="F:metal ion binding"/>
    <property type="evidence" value="ECO:0007669"/>
    <property type="project" value="UniProtKB-KW"/>
</dbReference>
<gene>
    <name evidence="8" type="ORF">FNA67_17010</name>
</gene>
<evidence type="ECO:0000313" key="8">
    <source>
        <dbReference type="EMBL" id="QEE21777.1"/>
    </source>
</evidence>
<sequence>MLPLPNRLIAGLAALIAGTALQGSAIAADGHFTAEQAARGQTQYNSNCGSCHGMQLEGGVGPTLKGVDFLGNWGTAGGIYDYFSVAMPPTAPGKLGEDVYVDILAYILSVNGLAAGSEEMTADASVMNAINLTEAAAANAGAASAQTATTAEVQFEGPVPQAFTFGKSLPTKQPDGSVQDVVSGSAAANP</sequence>
<reference evidence="8 9" key="1">
    <citation type="journal article" date="2015" name="Int. J. Syst. Evol. Microbiol.">
        <title>Youhaiella tibetensis gen. nov., sp. nov., isolated from subsurface sediment.</title>
        <authorList>
            <person name="Wang Y.X."/>
            <person name="Huang F.Q."/>
            <person name="Nogi Y."/>
            <person name="Pang S.J."/>
            <person name="Wang P.K."/>
            <person name="Lv J."/>
        </authorList>
    </citation>
    <scope>NUCLEOTIDE SEQUENCE [LARGE SCALE GENOMIC DNA]</scope>
    <source>
        <strain evidence="9">fig4</strain>
    </source>
</reference>
<dbReference type="GO" id="GO:0009055">
    <property type="term" value="F:electron transfer activity"/>
    <property type="evidence" value="ECO:0007669"/>
    <property type="project" value="InterPro"/>
</dbReference>
<dbReference type="GO" id="GO:0020037">
    <property type="term" value="F:heme binding"/>
    <property type="evidence" value="ECO:0007669"/>
    <property type="project" value="InterPro"/>
</dbReference>
<evidence type="ECO:0000256" key="4">
    <source>
        <dbReference type="PROSITE-ProRule" id="PRU00433"/>
    </source>
</evidence>
<keyword evidence="2 4" id="KW-0479">Metal-binding</keyword>
<dbReference type="KEGG" id="yti:FNA67_17010"/>
<dbReference type="EMBL" id="CP041690">
    <property type="protein sequence ID" value="QEE21777.1"/>
    <property type="molecule type" value="Genomic_DNA"/>
</dbReference>
<dbReference type="Pfam" id="PF13442">
    <property type="entry name" value="Cytochrome_CBB3"/>
    <property type="match status" value="1"/>
</dbReference>
<dbReference type="Proteomes" id="UP000321062">
    <property type="component" value="Chromosome"/>
</dbReference>
<evidence type="ECO:0000259" key="7">
    <source>
        <dbReference type="PROSITE" id="PS51007"/>
    </source>
</evidence>
<protein>
    <submittedName>
        <fullName evidence="8">Cytochrome c</fullName>
    </submittedName>
</protein>
<feature type="compositionally biased region" description="Polar residues" evidence="5">
    <location>
        <begin position="170"/>
        <end position="190"/>
    </location>
</feature>